<feature type="domain" description="Luciferase-like" evidence="5">
    <location>
        <begin position="9"/>
        <end position="330"/>
    </location>
</feature>
<dbReference type="GO" id="GO:0008726">
    <property type="term" value="F:alkanesulfonate monooxygenase activity"/>
    <property type="evidence" value="ECO:0007669"/>
    <property type="project" value="TreeGrafter"/>
</dbReference>
<dbReference type="GO" id="GO:0046306">
    <property type="term" value="P:alkanesulfonate catabolic process"/>
    <property type="evidence" value="ECO:0007669"/>
    <property type="project" value="TreeGrafter"/>
</dbReference>
<dbReference type="Proteomes" id="UP000216429">
    <property type="component" value="Unassembled WGS sequence"/>
</dbReference>
<dbReference type="InterPro" id="IPR011251">
    <property type="entry name" value="Luciferase-like_dom"/>
</dbReference>
<sequence length="356" mass="39495">MTTSEYLWYIPNHSDAGHRGDLATEDHNSLETLTRHALAVEQHGWTGALLGAGWGRPDTFTVATALAARSTRFEPLIAIRPGYWRPVQFAAAAATLDQLSGGRVRVNIVSGKDDLQAYGDAEGGQHERYARTREFMQLTRRLWTQETVNYEGEFFQARNARLRPQVVTRGVRRHPKLYFGGASEAAERVAATEADVQLFWGEPLADLAERIARLKALSARLGREHAPLEFGLRITTVVRETSEQAWADAQARVAQMALGQTGAWHDHRREVAVGQRRLFDLQQRGEVLDDNLYTAPGRHGGGGAGTTWLVGSAPEVAAALRKYQDLGITQFVLSDTPYLSEIERQGRALLPLLRHG</sequence>
<dbReference type="Pfam" id="PF00296">
    <property type="entry name" value="Bac_luciferase"/>
    <property type="match status" value="1"/>
</dbReference>
<gene>
    <name evidence="6" type="ORF">CAL22_04810</name>
</gene>
<name>A0A261VX28_9BORD</name>
<dbReference type="PANTHER" id="PTHR42847">
    <property type="entry name" value="ALKANESULFONATE MONOOXYGENASE"/>
    <property type="match status" value="1"/>
</dbReference>
<evidence type="ECO:0000256" key="4">
    <source>
        <dbReference type="ARBA" id="ARBA00023033"/>
    </source>
</evidence>
<evidence type="ECO:0000256" key="2">
    <source>
        <dbReference type="ARBA" id="ARBA00022643"/>
    </source>
</evidence>
<dbReference type="Gene3D" id="3.20.20.30">
    <property type="entry name" value="Luciferase-like domain"/>
    <property type="match status" value="1"/>
</dbReference>
<comment type="caution">
    <text evidence="6">The sequence shown here is derived from an EMBL/GenBank/DDBJ whole genome shotgun (WGS) entry which is preliminary data.</text>
</comment>
<organism evidence="6 7">
    <name type="scientific">Bordetella genomosp. 12</name>
    <dbReference type="NCBI Taxonomy" id="463035"/>
    <lineage>
        <taxon>Bacteria</taxon>
        <taxon>Pseudomonadati</taxon>
        <taxon>Pseudomonadota</taxon>
        <taxon>Betaproteobacteria</taxon>
        <taxon>Burkholderiales</taxon>
        <taxon>Alcaligenaceae</taxon>
        <taxon>Bordetella</taxon>
    </lineage>
</organism>
<keyword evidence="4 6" id="KW-0503">Monooxygenase</keyword>
<evidence type="ECO:0000256" key="3">
    <source>
        <dbReference type="ARBA" id="ARBA00023002"/>
    </source>
</evidence>
<protein>
    <submittedName>
        <fullName evidence="6">Alkanesulfonate monooxygenase</fullName>
    </submittedName>
</protein>
<keyword evidence="1" id="KW-0285">Flavoprotein</keyword>
<dbReference type="CDD" id="cd01094">
    <property type="entry name" value="Alkanesulfonate_monoxygenase"/>
    <property type="match status" value="1"/>
</dbReference>
<evidence type="ECO:0000313" key="7">
    <source>
        <dbReference type="Proteomes" id="UP000216429"/>
    </source>
</evidence>
<dbReference type="SUPFAM" id="SSF51679">
    <property type="entry name" value="Bacterial luciferase-like"/>
    <property type="match status" value="1"/>
</dbReference>
<dbReference type="OrthoDB" id="9814695at2"/>
<dbReference type="RefSeq" id="WP_094810825.1">
    <property type="nucleotide sequence ID" value="NZ_NEVU01000001.1"/>
</dbReference>
<evidence type="ECO:0000256" key="1">
    <source>
        <dbReference type="ARBA" id="ARBA00022630"/>
    </source>
</evidence>
<keyword evidence="3" id="KW-0560">Oxidoreductase</keyword>
<keyword evidence="7" id="KW-1185">Reference proteome</keyword>
<accession>A0A261VX28</accession>
<proteinExistence type="predicted"/>
<dbReference type="InterPro" id="IPR036661">
    <property type="entry name" value="Luciferase-like_sf"/>
</dbReference>
<evidence type="ECO:0000313" key="6">
    <source>
        <dbReference type="EMBL" id="OZI77853.1"/>
    </source>
</evidence>
<dbReference type="EMBL" id="NEVU01000001">
    <property type="protein sequence ID" value="OZI77853.1"/>
    <property type="molecule type" value="Genomic_DNA"/>
</dbReference>
<keyword evidence="2" id="KW-0288">FMN</keyword>
<dbReference type="PANTHER" id="PTHR42847:SF4">
    <property type="entry name" value="ALKANESULFONATE MONOOXYGENASE-RELATED"/>
    <property type="match status" value="1"/>
</dbReference>
<evidence type="ECO:0000259" key="5">
    <source>
        <dbReference type="Pfam" id="PF00296"/>
    </source>
</evidence>
<reference evidence="7" key="1">
    <citation type="submission" date="2017-05" db="EMBL/GenBank/DDBJ databases">
        <title>Complete and WGS of Bordetella genogroups.</title>
        <authorList>
            <person name="Spilker T."/>
            <person name="Lipuma J."/>
        </authorList>
    </citation>
    <scope>NUCLEOTIDE SEQUENCE [LARGE SCALE GENOMIC DNA]</scope>
    <source>
        <strain evidence="7">AU6712</strain>
    </source>
</reference>
<dbReference type="AlphaFoldDB" id="A0A261VX28"/>
<dbReference type="InterPro" id="IPR050172">
    <property type="entry name" value="SsuD_RutA_monooxygenase"/>
</dbReference>